<dbReference type="InterPro" id="IPR005225">
    <property type="entry name" value="Small_GTP-bd"/>
</dbReference>
<dbReference type="Gene3D" id="3.40.50.300">
    <property type="entry name" value="P-loop containing nucleotide triphosphate hydrolases"/>
    <property type="match status" value="1"/>
</dbReference>
<evidence type="ECO:0000256" key="2">
    <source>
        <dbReference type="ARBA" id="ARBA00023134"/>
    </source>
</evidence>
<dbReference type="PROSITE" id="PS51419">
    <property type="entry name" value="RAB"/>
    <property type="match status" value="1"/>
</dbReference>
<keyword evidence="2" id="KW-0342">GTP-binding</keyword>
<name>A0ABP1Q9I7_9HEXA</name>
<protein>
    <recommendedName>
        <fullName evidence="5">Ras-like GTP-binding protein RhoL</fullName>
    </recommendedName>
</protein>
<organism evidence="3 4">
    <name type="scientific">Orchesella dallaii</name>
    <dbReference type="NCBI Taxonomy" id="48710"/>
    <lineage>
        <taxon>Eukaryota</taxon>
        <taxon>Metazoa</taxon>
        <taxon>Ecdysozoa</taxon>
        <taxon>Arthropoda</taxon>
        <taxon>Hexapoda</taxon>
        <taxon>Collembola</taxon>
        <taxon>Entomobryomorpha</taxon>
        <taxon>Entomobryoidea</taxon>
        <taxon>Orchesellidae</taxon>
        <taxon>Orchesellinae</taxon>
        <taxon>Orchesella</taxon>
    </lineage>
</organism>
<dbReference type="PROSITE" id="PS51420">
    <property type="entry name" value="RHO"/>
    <property type="match status" value="1"/>
</dbReference>
<dbReference type="PRINTS" id="PR00449">
    <property type="entry name" value="RASTRNSFRMNG"/>
</dbReference>
<dbReference type="InterPro" id="IPR001806">
    <property type="entry name" value="Small_GTPase"/>
</dbReference>
<gene>
    <name evidence="3" type="ORF">ODALV1_LOCUS8878</name>
</gene>
<evidence type="ECO:0000313" key="3">
    <source>
        <dbReference type="EMBL" id="CAL8094752.1"/>
    </source>
</evidence>
<dbReference type="Proteomes" id="UP001642540">
    <property type="component" value="Unassembled WGS sequence"/>
</dbReference>
<reference evidence="3 4" key="1">
    <citation type="submission" date="2024-08" db="EMBL/GenBank/DDBJ databases">
        <authorList>
            <person name="Cucini C."/>
            <person name="Frati F."/>
        </authorList>
    </citation>
    <scope>NUCLEOTIDE SEQUENCE [LARGE SCALE GENOMIC DNA]</scope>
</reference>
<accession>A0ABP1Q9I7</accession>
<dbReference type="SMART" id="SM00175">
    <property type="entry name" value="RAB"/>
    <property type="match status" value="1"/>
</dbReference>
<dbReference type="InterPro" id="IPR003578">
    <property type="entry name" value="Small_GTPase_Rho"/>
</dbReference>
<keyword evidence="1" id="KW-0547">Nucleotide-binding</keyword>
<dbReference type="PANTHER" id="PTHR24072">
    <property type="entry name" value="RHO FAMILY GTPASE"/>
    <property type="match status" value="1"/>
</dbReference>
<dbReference type="PROSITE" id="PS51421">
    <property type="entry name" value="RAS"/>
    <property type="match status" value="1"/>
</dbReference>
<proteinExistence type="predicted"/>
<dbReference type="InterPro" id="IPR027417">
    <property type="entry name" value="P-loop_NTPase"/>
</dbReference>
<sequence>MPKCAVKRTEPRAFKITVVGDGTVGKTCLLISYTKNQFPTEYIPTVFDTHRTSISIDGTEYPVTLWDTAGQEQYDRLRYLTYPKTDCFIVCYSLEKPTSFDNILVKWYPELKTYCPNAAIILVGTKSDLKGNNPGIVPLKQAKKMKSKVKAFKQLECSAQTRENLEDVFVEAVKAVIASRRRRRFCNVT</sequence>
<dbReference type="CDD" id="cd00157">
    <property type="entry name" value="Rho"/>
    <property type="match status" value="1"/>
</dbReference>
<evidence type="ECO:0000313" key="4">
    <source>
        <dbReference type="Proteomes" id="UP001642540"/>
    </source>
</evidence>
<dbReference type="Pfam" id="PF00071">
    <property type="entry name" value="Ras"/>
    <property type="match status" value="1"/>
</dbReference>
<evidence type="ECO:0000256" key="1">
    <source>
        <dbReference type="ARBA" id="ARBA00022741"/>
    </source>
</evidence>
<dbReference type="SMART" id="SM00174">
    <property type="entry name" value="RHO"/>
    <property type="match status" value="1"/>
</dbReference>
<dbReference type="NCBIfam" id="TIGR00231">
    <property type="entry name" value="small_GTP"/>
    <property type="match status" value="1"/>
</dbReference>
<keyword evidence="4" id="KW-1185">Reference proteome</keyword>
<comment type="caution">
    <text evidence="3">The sequence shown here is derived from an EMBL/GenBank/DDBJ whole genome shotgun (WGS) entry which is preliminary data.</text>
</comment>
<dbReference type="SUPFAM" id="SSF52540">
    <property type="entry name" value="P-loop containing nucleoside triphosphate hydrolases"/>
    <property type="match status" value="1"/>
</dbReference>
<dbReference type="EMBL" id="CAXLJM020000027">
    <property type="protein sequence ID" value="CAL8094752.1"/>
    <property type="molecule type" value="Genomic_DNA"/>
</dbReference>
<evidence type="ECO:0008006" key="5">
    <source>
        <dbReference type="Google" id="ProtNLM"/>
    </source>
</evidence>
<dbReference type="SMART" id="SM00173">
    <property type="entry name" value="RAS"/>
    <property type="match status" value="1"/>
</dbReference>